<evidence type="ECO:0000256" key="3">
    <source>
        <dbReference type="ARBA" id="ARBA00022692"/>
    </source>
</evidence>
<dbReference type="PANTHER" id="PTHR10809">
    <property type="entry name" value="VESICLE-ASSOCIATED MEMBRANE PROTEIN-ASSOCIATED PROTEIN"/>
    <property type="match status" value="1"/>
</dbReference>
<dbReference type="Gene3D" id="2.60.40.10">
    <property type="entry name" value="Immunoglobulins"/>
    <property type="match status" value="1"/>
</dbReference>
<evidence type="ECO:0000256" key="4">
    <source>
        <dbReference type="ARBA" id="ARBA00022989"/>
    </source>
</evidence>
<feature type="compositionally biased region" description="Acidic residues" evidence="6">
    <location>
        <begin position="225"/>
        <end position="236"/>
    </location>
</feature>
<dbReference type="EMBL" id="SIDB01000010">
    <property type="protein sequence ID" value="KAI3426904.1"/>
    <property type="molecule type" value="Genomic_DNA"/>
</dbReference>
<feature type="compositionally biased region" description="Low complexity" evidence="6">
    <location>
        <begin position="630"/>
        <end position="640"/>
    </location>
</feature>
<feature type="region of interest" description="Disordered" evidence="6">
    <location>
        <begin position="399"/>
        <end position="449"/>
    </location>
</feature>
<protein>
    <recommendedName>
        <fullName evidence="7">MSP domain-containing protein</fullName>
    </recommendedName>
</protein>
<comment type="similarity">
    <text evidence="2">Belongs to the VAMP-associated protein (VAP) (TC 9.B.17) family.</text>
</comment>
<reference evidence="8" key="1">
    <citation type="journal article" date="2019" name="Plant J.">
        <title>Chlorella vulgaris genome assembly and annotation reveals the molecular basis for metabolic acclimation to high light conditions.</title>
        <authorList>
            <person name="Cecchin M."/>
            <person name="Marcolungo L."/>
            <person name="Rossato M."/>
            <person name="Girolomoni L."/>
            <person name="Cosentino E."/>
            <person name="Cuine S."/>
            <person name="Li-Beisson Y."/>
            <person name="Delledonne M."/>
            <person name="Ballottari M."/>
        </authorList>
    </citation>
    <scope>NUCLEOTIDE SEQUENCE</scope>
    <source>
        <strain evidence="8">211/11P</strain>
    </source>
</reference>
<feature type="domain" description="MSP" evidence="7">
    <location>
        <begin position="1"/>
        <end position="116"/>
    </location>
</feature>
<dbReference type="AlphaFoldDB" id="A0A9D4YUD9"/>
<keyword evidence="9" id="KW-1185">Reference proteome</keyword>
<feature type="compositionally biased region" description="Acidic residues" evidence="6">
    <location>
        <begin position="557"/>
        <end position="611"/>
    </location>
</feature>
<organism evidence="8 9">
    <name type="scientific">Chlorella vulgaris</name>
    <name type="common">Green alga</name>
    <dbReference type="NCBI Taxonomy" id="3077"/>
    <lineage>
        <taxon>Eukaryota</taxon>
        <taxon>Viridiplantae</taxon>
        <taxon>Chlorophyta</taxon>
        <taxon>core chlorophytes</taxon>
        <taxon>Trebouxiophyceae</taxon>
        <taxon>Chlorellales</taxon>
        <taxon>Chlorellaceae</taxon>
        <taxon>Chlorella clade</taxon>
        <taxon>Chlorella</taxon>
    </lineage>
</organism>
<comment type="caution">
    <text evidence="8">The sequence shown here is derived from an EMBL/GenBank/DDBJ whole genome shotgun (WGS) entry which is preliminary data.</text>
</comment>
<dbReference type="GO" id="GO:0090158">
    <property type="term" value="P:endoplasmic reticulum membrane organization"/>
    <property type="evidence" value="ECO:0007669"/>
    <property type="project" value="TreeGrafter"/>
</dbReference>
<accession>A0A9D4YUD9</accession>
<dbReference type="InterPro" id="IPR013783">
    <property type="entry name" value="Ig-like_fold"/>
</dbReference>
<evidence type="ECO:0000256" key="2">
    <source>
        <dbReference type="ARBA" id="ARBA00008932"/>
    </source>
</evidence>
<evidence type="ECO:0000256" key="1">
    <source>
        <dbReference type="ARBA" id="ARBA00004211"/>
    </source>
</evidence>
<feature type="region of interest" description="Disordered" evidence="6">
    <location>
        <begin position="485"/>
        <end position="523"/>
    </location>
</feature>
<dbReference type="InterPro" id="IPR016763">
    <property type="entry name" value="VAP"/>
</dbReference>
<proteinExistence type="inferred from homology"/>
<dbReference type="GO" id="GO:0005789">
    <property type="term" value="C:endoplasmic reticulum membrane"/>
    <property type="evidence" value="ECO:0007669"/>
    <property type="project" value="InterPro"/>
</dbReference>
<dbReference type="InterPro" id="IPR008962">
    <property type="entry name" value="PapD-like_sf"/>
</dbReference>
<reference evidence="8" key="2">
    <citation type="submission" date="2020-11" db="EMBL/GenBank/DDBJ databases">
        <authorList>
            <person name="Cecchin M."/>
            <person name="Marcolungo L."/>
            <person name="Rossato M."/>
            <person name="Girolomoni L."/>
            <person name="Cosentino E."/>
            <person name="Cuine S."/>
            <person name="Li-Beisson Y."/>
            <person name="Delledonne M."/>
            <person name="Ballottari M."/>
        </authorList>
    </citation>
    <scope>NUCLEOTIDE SEQUENCE</scope>
    <source>
        <strain evidence="8">211/11P</strain>
        <tissue evidence="8">Whole cell</tissue>
    </source>
</reference>
<feature type="compositionally biased region" description="Basic and acidic residues" evidence="6">
    <location>
        <begin position="612"/>
        <end position="624"/>
    </location>
</feature>
<evidence type="ECO:0000259" key="7">
    <source>
        <dbReference type="PROSITE" id="PS50202"/>
    </source>
</evidence>
<evidence type="ECO:0000313" key="9">
    <source>
        <dbReference type="Proteomes" id="UP001055712"/>
    </source>
</evidence>
<feature type="region of interest" description="Disordered" evidence="6">
    <location>
        <begin position="220"/>
        <end position="270"/>
    </location>
</feature>
<keyword evidence="4" id="KW-1133">Transmembrane helix</keyword>
<evidence type="ECO:0000256" key="6">
    <source>
        <dbReference type="SAM" id="MobiDB-lite"/>
    </source>
</evidence>
<evidence type="ECO:0000256" key="5">
    <source>
        <dbReference type="ARBA" id="ARBA00023136"/>
    </source>
</evidence>
<dbReference type="PANTHER" id="PTHR10809:SF6">
    <property type="entry name" value="AT11025P-RELATED"/>
    <property type="match status" value="1"/>
</dbReference>
<dbReference type="Proteomes" id="UP001055712">
    <property type="component" value="Unassembled WGS sequence"/>
</dbReference>
<evidence type="ECO:0000313" key="8">
    <source>
        <dbReference type="EMBL" id="KAI3426904.1"/>
    </source>
</evidence>
<feature type="compositionally biased region" description="Low complexity" evidence="6">
    <location>
        <begin position="423"/>
        <end position="438"/>
    </location>
</feature>
<dbReference type="GO" id="GO:0061817">
    <property type="term" value="P:endoplasmic reticulum-plasma membrane tethering"/>
    <property type="evidence" value="ECO:0007669"/>
    <property type="project" value="TreeGrafter"/>
</dbReference>
<keyword evidence="5" id="KW-0472">Membrane</keyword>
<dbReference type="Pfam" id="PF00635">
    <property type="entry name" value="Motile_Sperm"/>
    <property type="match status" value="1"/>
</dbReference>
<name>A0A9D4YUD9_CHLVU</name>
<dbReference type="PROSITE" id="PS50202">
    <property type="entry name" value="MSP"/>
    <property type="match status" value="1"/>
</dbReference>
<feature type="compositionally biased region" description="Low complexity" evidence="6">
    <location>
        <begin position="244"/>
        <end position="260"/>
    </location>
</feature>
<sequence>MAGLAESLQIAPNKMVFPNPSDESIAFKVKTTAPKQYSVKPATGVLAPGAAAVLAVSMVPLTPQALLSLKSALSESKDRFLVEAMVVGADVRQATSEQFRANPKAVSGTKIRVVLLKRAGAAPAGTPSQPLAAKPAAQASRPASQPQRLSKAKPANMPPPAPRAQQQLKASPAATVALEATPPSLARLPGLARLTKAAPSSLEPAAVPADVLAAFQTPAGVGSMEDLEDEEEEEEKVMEATGHAAAASAPRQPQQPAAAPDTKPSSIIPAVRPEPAKFSASLRKKMAELEQRRRQAKLQQGMQGGGQPRPNTTAMAFAAPPAAAPAAQSPAAAVAAAGAERSGASLGDAKTCETSGVAAAAAVELEQQPPAQVAPPLQQAGDSPVAPAMVSHLTELVPQAGSPSTAADTAATALPGSRLSHEQPAAAAAVPSLAPQLPTGGGAATKRAGKGGRVSCLLEPAVPAAAGVVGDAGSCELPAAAALSSPAAAGGGAGALPQSEQAGRSMQQGAAGQQEGLEEPSGSVVEVAAAEPSGVDAEGAKEEEMQVIVEMVEGAGQEEEEKMQGDGEEEQQESSEEESEESEEEMADDDSDSDFEMEEEEEDLLPEEIEEEMARHETKQQEQARRRRSSAAAAPAPAAAAAAAAARTSCGSRMVKQEGKRRTPAQKGGGCGQPEVDHIDLLSSDSEDELLLRRRVQKQQQQPRIKGCAGASLPTLRLSFTAAAAAAGGPPGGQQQRLAVVRVRSCVQLQHVMEEVAARCLVNGGEGSISRLSFALGTLQLAPEHTVKQAGLQDGDCIHVAINS</sequence>
<dbReference type="GO" id="GO:0005886">
    <property type="term" value="C:plasma membrane"/>
    <property type="evidence" value="ECO:0007669"/>
    <property type="project" value="TreeGrafter"/>
</dbReference>
<feature type="region of interest" description="Disordered" evidence="6">
    <location>
        <begin position="557"/>
        <end position="640"/>
    </location>
</feature>
<keyword evidence="3" id="KW-0812">Transmembrane</keyword>
<dbReference type="InterPro" id="IPR000535">
    <property type="entry name" value="MSP_dom"/>
</dbReference>
<dbReference type="SUPFAM" id="SSF49354">
    <property type="entry name" value="PapD-like"/>
    <property type="match status" value="1"/>
</dbReference>
<comment type="subcellular location">
    <subcellularLocation>
        <location evidence="1">Membrane</location>
        <topology evidence="1">Single-pass type IV membrane protein</topology>
    </subcellularLocation>
</comment>
<feature type="compositionally biased region" description="Low complexity" evidence="6">
    <location>
        <begin position="127"/>
        <end position="155"/>
    </location>
</feature>
<gene>
    <name evidence="8" type="ORF">D9Q98_006848</name>
</gene>
<feature type="region of interest" description="Disordered" evidence="6">
    <location>
        <begin position="652"/>
        <end position="678"/>
    </location>
</feature>
<feature type="region of interest" description="Disordered" evidence="6">
    <location>
        <begin position="122"/>
        <end position="173"/>
    </location>
</feature>